<keyword evidence="8" id="KW-0443">Lipid metabolism</keyword>
<gene>
    <name evidence="17" type="ORF">SASPL_109596</name>
</gene>
<dbReference type="Gene3D" id="1.10.540.10">
    <property type="entry name" value="Acyl-CoA dehydrogenase/oxidase, N-terminal domain"/>
    <property type="match status" value="1"/>
</dbReference>
<evidence type="ECO:0000256" key="11">
    <source>
        <dbReference type="PIRSR" id="PIRSR000168-1"/>
    </source>
</evidence>
<dbReference type="FunFam" id="1.20.140.10:FF:000013">
    <property type="entry name" value="Acyl-coenzyme A oxidase"/>
    <property type="match status" value="1"/>
</dbReference>
<evidence type="ECO:0000256" key="3">
    <source>
        <dbReference type="ARBA" id="ARBA00006288"/>
    </source>
</evidence>
<evidence type="ECO:0000313" key="17">
    <source>
        <dbReference type="EMBL" id="KAG6431517.1"/>
    </source>
</evidence>
<comment type="similarity">
    <text evidence="3 10">Belongs to the acyl-CoA oxidase family.</text>
</comment>
<dbReference type="InterPro" id="IPR009100">
    <property type="entry name" value="AcylCoA_DH/oxidase_NM_dom_sf"/>
</dbReference>
<evidence type="ECO:0000256" key="2">
    <source>
        <dbReference type="ARBA" id="ARBA00004275"/>
    </source>
</evidence>
<dbReference type="PIRSF" id="PIRSF000168">
    <property type="entry name" value="Acyl-CoA_oxidase"/>
    <property type="match status" value="1"/>
</dbReference>
<comment type="subcellular location">
    <subcellularLocation>
        <location evidence="2">Peroxisome</location>
    </subcellularLocation>
</comment>
<dbReference type="InterPro" id="IPR046373">
    <property type="entry name" value="Acyl-CoA_Oxase/DH_mid-dom_sf"/>
</dbReference>
<dbReference type="FunFam" id="1.20.140.10:FF:000005">
    <property type="entry name" value="Acyl-coenzyme A oxidase"/>
    <property type="match status" value="1"/>
</dbReference>
<dbReference type="Gene3D" id="2.40.110.10">
    <property type="entry name" value="Butyryl-CoA Dehydrogenase, subunit A, domain 2"/>
    <property type="match status" value="1"/>
</dbReference>
<dbReference type="GO" id="GO:0071949">
    <property type="term" value="F:FAD binding"/>
    <property type="evidence" value="ECO:0007669"/>
    <property type="project" value="InterPro"/>
</dbReference>
<name>A0A8X9A797_SALSN</name>
<keyword evidence="7" id="KW-0560">Oxidoreductase</keyword>
<feature type="domain" description="Acyl-CoA oxidase C-alpha1" evidence="16">
    <location>
        <begin position="288"/>
        <end position="334"/>
    </location>
</feature>
<evidence type="ECO:0000256" key="9">
    <source>
        <dbReference type="ARBA" id="ARBA00023140"/>
    </source>
</evidence>
<reference evidence="17" key="1">
    <citation type="submission" date="2018-01" db="EMBL/GenBank/DDBJ databases">
        <authorList>
            <person name="Mao J.F."/>
        </authorList>
    </citation>
    <scope>NUCLEOTIDE SEQUENCE</scope>
    <source>
        <strain evidence="17">Huo1</strain>
        <tissue evidence="17">Leaf</tissue>
    </source>
</reference>
<evidence type="ECO:0000259" key="14">
    <source>
        <dbReference type="Pfam" id="PF01756"/>
    </source>
</evidence>
<dbReference type="AlphaFoldDB" id="A0A8X9A797"/>
<reference evidence="17" key="2">
    <citation type="submission" date="2020-08" db="EMBL/GenBank/DDBJ databases">
        <title>Plant Genome Project.</title>
        <authorList>
            <person name="Zhang R.-G."/>
        </authorList>
    </citation>
    <scope>NUCLEOTIDE SEQUENCE</scope>
    <source>
        <strain evidence="17">Huo1</strain>
        <tissue evidence="17">Leaf</tissue>
    </source>
</reference>
<keyword evidence="4 10" id="KW-0285">Flavoprotein</keyword>
<dbReference type="InterPro" id="IPR036250">
    <property type="entry name" value="AcylCo_DH-like_C"/>
</dbReference>
<dbReference type="InterPro" id="IPR037069">
    <property type="entry name" value="AcylCoA_DH/ox_N_sf"/>
</dbReference>
<evidence type="ECO:0000256" key="4">
    <source>
        <dbReference type="ARBA" id="ARBA00022630"/>
    </source>
</evidence>
<dbReference type="Gene3D" id="1.20.140.10">
    <property type="entry name" value="Butyryl-CoA Dehydrogenase, subunit A, domain 3"/>
    <property type="match status" value="2"/>
</dbReference>
<keyword evidence="6" id="KW-0276">Fatty acid metabolism</keyword>
<evidence type="ECO:0000256" key="10">
    <source>
        <dbReference type="PIRNR" id="PIRNR000168"/>
    </source>
</evidence>
<feature type="binding site" evidence="12">
    <location>
        <position position="138"/>
    </location>
    <ligand>
        <name>FAD</name>
        <dbReference type="ChEBI" id="CHEBI:57692"/>
    </ligand>
</feature>
<evidence type="ECO:0000259" key="15">
    <source>
        <dbReference type="Pfam" id="PF14749"/>
    </source>
</evidence>
<dbReference type="Pfam" id="PF01756">
    <property type="entry name" value="ACOX"/>
    <property type="match status" value="1"/>
</dbReference>
<feature type="region of interest" description="Disordered" evidence="13">
    <location>
        <begin position="553"/>
        <end position="584"/>
    </location>
</feature>
<dbReference type="FunFam" id="2.40.110.10:FF:000075">
    <property type="entry name" value="Acyl-coenzyme A oxidase"/>
    <property type="match status" value="1"/>
</dbReference>
<feature type="domain" description="Acyl-CoA oxidase C-terminal" evidence="14">
    <location>
        <begin position="609"/>
        <end position="752"/>
    </location>
</feature>
<dbReference type="PANTHER" id="PTHR10909">
    <property type="entry name" value="ELECTRON TRANSPORT OXIDOREDUCTASE"/>
    <property type="match status" value="1"/>
</dbReference>
<dbReference type="Pfam" id="PF22924">
    <property type="entry name" value="ACOX_C_alpha1"/>
    <property type="match status" value="2"/>
</dbReference>
<keyword evidence="9" id="KW-0576">Peroxisome</keyword>
<dbReference type="InterPro" id="IPR029320">
    <property type="entry name" value="Acyl-CoA_ox_N"/>
</dbReference>
<evidence type="ECO:0000256" key="13">
    <source>
        <dbReference type="SAM" id="MobiDB-lite"/>
    </source>
</evidence>
<comment type="caution">
    <text evidence="17">The sequence shown here is derived from an EMBL/GenBank/DDBJ whole genome shotgun (WGS) entry which is preliminary data.</text>
</comment>
<evidence type="ECO:0000256" key="12">
    <source>
        <dbReference type="PIRSR" id="PIRSR000168-2"/>
    </source>
</evidence>
<keyword evidence="18" id="KW-1185">Reference proteome</keyword>
<feature type="domain" description="Acyl-CoA oxidase C-alpha1" evidence="16">
    <location>
        <begin position="370"/>
        <end position="487"/>
    </location>
</feature>
<dbReference type="GO" id="GO:0003997">
    <property type="term" value="F:acyl-CoA oxidase activity"/>
    <property type="evidence" value="ECO:0007669"/>
    <property type="project" value="InterPro"/>
</dbReference>
<sequence length="760" mass="84981">MAGVDYLADERNKAEFDVDSMKIVWAGSRHTFEVADRISKLVANDPAFRKDDRPMLARKELFKNTLRKAAYAWKLITELRLSEEEASKLRFFVDEPAYTDLHWGMFVPALKGQCTDEQQSKWLPLAYKMQIIGCYAQTELGHGSNVQGLETTATFDPQTDEFVIHSPTLTSSKCYHTVEVLCTWWPGGLGKVSTHAVVYARLITDGKDHGVHGFIVQLRSMEDHKPLPGITVGDIGMKFGNGAYNTMDNGVLTFDHVRIPRDQMMMRVSQVTREGKYKQSDVPRQLVYGTMVYVRQQIVADASCALSKAVCIATRYSAVRRQFGSQNGGPETQNWSVDSQTLWLVYCFMLVAEFLLLISAHYTKSYTGLIQVIDYKTQQNRLFPLLASAYAFRFVGEWLKWLYTDVTQRLAVNDFSTLPEAHACTAGLKSLTTTATADGIEECRKLCGGHGYLCTSGLPELFAVYVPACTYEGDNIVLLLQVARFLMKTVSQIGSGKQPVGTIAYMGRVEHLLKSRCSVQRAEDWLNPSQVLEAFEARAARMSISCAQNLSKFSNPEEVPNKEKTESDPSLAMPTSEAVQTPEQYYNDNPEPNSLIVDVDLNRMILGFAELSADLVEAAVAHCQLIVVSKFLDKLQQDIPGKGVKQLLQAVCGIYYLSLLHKHQGEFLATSYITPKQAALASDQLRALYSKVRPNAIALVDAFNYTDHFLGSILGCYDGNVYPKLYEAAKKDPLNDTVVPDGYHEYLKPLLKQQLHSAKL</sequence>
<dbReference type="InterPro" id="IPR055060">
    <property type="entry name" value="ACOX_C_alpha1"/>
</dbReference>
<feature type="domain" description="Acyl-coenzyme A oxidase N-terminal" evidence="15">
    <location>
        <begin position="17"/>
        <end position="132"/>
    </location>
</feature>
<evidence type="ECO:0000313" key="18">
    <source>
        <dbReference type="Proteomes" id="UP000298416"/>
    </source>
</evidence>
<dbReference type="FunFam" id="1.10.540.10:FF:000015">
    <property type="entry name" value="Acyl-coenzyme A oxidase"/>
    <property type="match status" value="1"/>
</dbReference>
<dbReference type="InterPro" id="IPR012258">
    <property type="entry name" value="Acyl-CoA_oxidase"/>
</dbReference>
<dbReference type="EMBL" id="PNBA02000003">
    <property type="protein sequence ID" value="KAG6431517.1"/>
    <property type="molecule type" value="Genomic_DNA"/>
</dbReference>
<dbReference type="Pfam" id="PF14749">
    <property type="entry name" value="Acyl-CoA_ox_N"/>
    <property type="match status" value="1"/>
</dbReference>
<accession>A0A8X9A797</accession>
<evidence type="ECO:0000256" key="8">
    <source>
        <dbReference type="ARBA" id="ARBA00023098"/>
    </source>
</evidence>
<feature type="binding site" evidence="12">
    <location>
        <position position="187"/>
    </location>
    <ligand>
        <name>FAD</name>
        <dbReference type="ChEBI" id="CHEBI:57692"/>
    </ligand>
</feature>
<evidence type="ECO:0000259" key="16">
    <source>
        <dbReference type="Pfam" id="PF22924"/>
    </source>
</evidence>
<evidence type="ECO:0000256" key="7">
    <source>
        <dbReference type="ARBA" id="ARBA00023002"/>
    </source>
</evidence>
<dbReference type="GO" id="GO:0055088">
    <property type="term" value="P:lipid homeostasis"/>
    <property type="evidence" value="ECO:0007669"/>
    <property type="project" value="TreeGrafter"/>
</dbReference>
<dbReference type="SUPFAM" id="SSF47203">
    <property type="entry name" value="Acyl-CoA dehydrogenase C-terminal domain-like"/>
    <property type="match status" value="3"/>
</dbReference>
<keyword evidence="5 10" id="KW-0274">FAD</keyword>
<dbReference type="PANTHER" id="PTHR10909:SF250">
    <property type="entry name" value="PEROXISOMAL ACYL-COENZYME A OXIDASE 1"/>
    <property type="match status" value="1"/>
</dbReference>
<evidence type="ECO:0000256" key="6">
    <source>
        <dbReference type="ARBA" id="ARBA00022832"/>
    </source>
</evidence>
<comment type="cofactor">
    <cofactor evidence="1">
        <name>FAD</name>
        <dbReference type="ChEBI" id="CHEBI:57692"/>
    </cofactor>
</comment>
<dbReference type="Proteomes" id="UP000298416">
    <property type="component" value="Unassembled WGS sequence"/>
</dbReference>
<protein>
    <recommendedName>
        <fullName evidence="10">Acyl-coenzyme A oxidase</fullName>
    </recommendedName>
</protein>
<dbReference type="GO" id="GO:0001676">
    <property type="term" value="P:long-chain fatty acid metabolic process"/>
    <property type="evidence" value="ECO:0007669"/>
    <property type="project" value="TreeGrafter"/>
</dbReference>
<dbReference type="GO" id="GO:0005777">
    <property type="term" value="C:peroxisome"/>
    <property type="evidence" value="ECO:0007669"/>
    <property type="project" value="UniProtKB-SubCell"/>
</dbReference>
<evidence type="ECO:0000256" key="1">
    <source>
        <dbReference type="ARBA" id="ARBA00001974"/>
    </source>
</evidence>
<dbReference type="InterPro" id="IPR002655">
    <property type="entry name" value="Acyl-CoA_oxidase_C"/>
</dbReference>
<organism evidence="17">
    <name type="scientific">Salvia splendens</name>
    <name type="common">Scarlet sage</name>
    <dbReference type="NCBI Taxonomy" id="180675"/>
    <lineage>
        <taxon>Eukaryota</taxon>
        <taxon>Viridiplantae</taxon>
        <taxon>Streptophyta</taxon>
        <taxon>Embryophyta</taxon>
        <taxon>Tracheophyta</taxon>
        <taxon>Spermatophyta</taxon>
        <taxon>Magnoliopsida</taxon>
        <taxon>eudicotyledons</taxon>
        <taxon>Gunneridae</taxon>
        <taxon>Pentapetalae</taxon>
        <taxon>asterids</taxon>
        <taxon>lamiids</taxon>
        <taxon>Lamiales</taxon>
        <taxon>Lamiaceae</taxon>
        <taxon>Nepetoideae</taxon>
        <taxon>Mentheae</taxon>
        <taxon>Salviinae</taxon>
        <taxon>Salvia</taxon>
        <taxon>Salvia subgen. Calosphace</taxon>
        <taxon>core Calosphace</taxon>
    </lineage>
</organism>
<dbReference type="GO" id="GO:0033540">
    <property type="term" value="P:fatty acid beta-oxidation using acyl-CoA oxidase"/>
    <property type="evidence" value="ECO:0007669"/>
    <property type="project" value="TreeGrafter"/>
</dbReference>
<evidence type="ECO:0000256" key="5">
    <source>
        <dbReference type="ARBA" id="ARBA00022827"/>
    </source>
</evidence>
<feature type="active site" description="Proton acceptor" evidence="11">
    <location>
        <position position="472"/>
    </location>
</feature>
<dbReference type="GO" id="GO:0005504">
    <property type="term" value="F:fatty acid binding"/>
    <property type="evidence" value="ECO:0007669"/>
    <property type="project" value="TreeGrafter"/>
</dbReference>
<dbReference type="SUPFAM" id="SSF56645">
    <property type="entry name" value="Acyl-CoA dehydrogenase NM domain-like"/>
    <property type="match status" value="1"/>
</dbReference>
<proteinExistence type="inferred from homology"/>